<accession>A0A1V8SXE2</accession>
<comment type="caution">
    <text evidence="1">The sequence shown here is derived from an EMBL/GenBank/DDBJ whole genome shotgun (WGS) entry which is preliminary data.</text>
</comment>
<dbReference type="EMBL" id="NAJO01000024">
    <property type="protein sequence ID" value="OQO03730.1"/>
    <property type="molecule type" value="Genomic_DNA"/>
</dbReference>
<name>A0A1V8SXE2_9PEZI</name>
<reference evidence="2" key="1">
    <citation type="submission" date="2017-03" db="EMBL/GenBank/DDBJ databases">
        <title>Genomes of endolithic fungi from Antarctica.</title>
        <authorList>
            <person name="Coleine C."/>
            <person name="Masonjones S."/>
            <person name="Stajich J.E."/>
        </authorList>
    </citation>
    <scope>NUCLEOTIDE SEQUENCE [LARGE SCALE GENOMIC DNA]</scope>
    <source>
        <strain evidence="2">CCFEE 5527</strain>
    </source>
</reference>
<sequence length="93" mass="10927">MSTQAMYECAVCYEDEIQQERVEHVNDSLVCHTCISKQFRAALRIENDYPTRLGTVQLSFSDCHHVLEPEFWVAYAKKEIEYDCPPIMRVYCT</sequence>
<dbReference type="AlphaFoldDB" id="A0A1V8SXE2"/>
<dbReference type="OrthoDB" id="9977870at2759"/>
<protein>
    <submittedName>
        <fullName evidence="1">Uncharacterized protein</fullName>
    </submittedName>
</protein>
<dbReference type="Proteomes" id="UP000192596">
    <property type="component" value="Unassembled WGS sequence"/>
</dbReference>
<evidence type="ECO:0000313" key="2">
    <source>
        <dbReference type="Proteomes" id="UP000192596"/>
    </source>
</evidence>
<dbReference type="InParanoid" id="A0A1V8SXE2"/>
<proteinExistence type="predicted"/>
<evidence type="ECO:0000313" key="1">
    <source>
        <dbReference type="EMBL" id="OQO03730.1"/>
    </source>
</evidence>
<organism evidence="1 2">
    <name type="scientific">Cryoendolithus antarcticus</name>
    <dbReference type="NCBI Taxonomy" id="1507870"/>
    <lineage>
        <taxon>Eukaryota</taxon>
        <taxon>Fungi</taxon>
        <taxon>Dikarya</taxon>
        <taxon>Ascomycota</taxon>
        <taxon>Pezizomycotina</taxon>
        <taxon>Dothideomycetes</taxon>
        <taxon>Dothideomycetidae</taxon>
        <taxon>Cladosporiales</taxon>
        <taxon>Cladosporiaceae</taxon>
        <taxon>Cryoendolithus</taxon>
    </lineage>
</organism>
<keyword evidence="2" id="KW-1185">Reference proteome</keyword>
<gene>
    <name evidence="1" type="ORF">B0A48_10395</name>
</gene>